<keyword evidence="4 7" id="KW-1133">Transmembrane helix</keyword>
<feature type="transmembrane region" description="Helical" evidence="7">
    <location>
        <begin position="140"/>
        <end position="160"/>
    </location>
</feature>
<reference evidence="9 10" key="1">
    <citation type="submission" date="2020-11" db="EMBL/GenBank/DDBJ databases">
        <title>Amino acid is mineralized and recycled by bacteria in oceanic microbiome.</title>
        <authorList>
            <person name="Zheng L.Y."/>
        </authorList>
    </citation>
    <scope>NUCLEOTIDE SEQUENCE [LARGE SCALE GENOMIC DNA]</scope>
    <source>
        <strain evidence="9 10">A32-1</strain>
    </source>
</reference>
<gene>
    <name evidence="9" type="ORF">IT882_01510</name>
</gene>
<comment type="subcellular location">
    <subcellularLocation>
        <location evidence="1">Cell membrane</location>
        <topology evidence="1">Multi-pass membrane protein</topology>
    </subcellularLocation>
</comment>
<organism evidence="9 10">
    <name type="scientific">Microbacterium schleiferi</name>
    <dbReference type="NCBI Taxonomy" id="69362"/>
    <lineage>
        <taxon>Bacteria</taxon>
        <taxon>Bacillati</taxon>
        <taxon>Actinomycetota</taxon>
        <taxon>Actinomycetes</taxon>
        <taxon>Micrococcales</taxon>
        <taxon>Microbacteriaceae</taxon>
        <taxon>Microbacterium</taxon>
    </lineage>
</organism>
<keyword evidence="2" id="KW-1003">Cell membrane</keyword>
<dbReference type="Pfam" id="PF13515">
    <property type="entry name" value="FUSC_2"/>
    <property type="match status" value="1"/>
</dbReference>
<dbReference type="GO" id="GO:0005886">
    <property type="term" value="C:plasma membrane"/>
    <property type="evidence" value="ECO:0007669"/>
    <property type="project" value="UniProtKB-SubCell"/>
</dbReference>
<keyword evidence="10" id="KW-1185">Reference proteome</keyword>
<name>A0A7S8MX41_9MICO</name>
<feature type="transmembrane region" description="Helical" evidence="7">
    <location>
        <begin position="68"/>
        <end position="101"/>
    </location>
</feature>
<comment type="similarity">
    <text evidence="6">Belongs to the YccS/YhfK family.</text>
</comment>
<dbReference type="Proteomes" id="UP000594480">
    <property type="component" value="Chromosome"/>
</dbReference>
<evidence type="ECO:0000313" key="10">
    <source>
        <dbReference type="Proteomes" id="UP000594480"/>
    </source>
</evidence>
<evidence type="ECO:0000259" key="8">
    <source>
        <dbReference type="Pfam" id="PF13515"/>
    </source>
</evidence>
<dbReference type="PANTHER" id="PTHR30509:SF9">
    <property type="entry name" value="MULTIDRUG RESISTANCE PROTEIN MDTO"/>
    <property type="match status" value="1"/>
</dbReference>
<accession>A0A7S8MX41</accession>
<evidence type="ECO:0000256" key="2">
    <source>
        <dbReference type="ARBA" id="ARBA00022475"/>
    </source>
</evidence>
<keyword evidence="3 7" id="KW-0812">Transmembrane</keyword>
<dbReference type="KEGG" id="msf:IT882_01510"/>
<evidence type="ECO:0000256" key="4">
    <source>
        <dbReference type="ARBA" id="ARBA00022989"/>
    </source>
</evidence>
<keyword evidence="5 7" id="KW-0472">Membrane</keyword>
<evidence type="ECO:0000256" key="3">
    <source>
        <dbReference type="ARBA" id="ARBA00022692"/>
    </source>
</evidence>
<evidence type="ECO:0000313" key="9">
    <source>
        <dbReference type="EMBL" id="QPE04849.1"/>
    </source>
</evidence>
<dbReference type="PANTHER" id="PTHR30509">
    <property type="entry name" value="P-HYDROXYBENZOIC ACID EFFLUX PUMP SUBUNIT-RELATED"/>
    <property type="match status" value="1"/>
</dbReference>
<feature type="transmembrane region" description="Helical" evidence="7">
    <location>
        <begin position="113"/>
        <end position="134"/>
    </location>
</feature>
<evidence type="ECO:0000256" key="6">
    <source>
        <dbReference type="ARBA" id="ARBA00043993"/>
    </source>
</evidence>
<evidence type="ECO:0000256" key="7">
    <source>
        <dbReference type="SAM" id="Phobius"/>
    </source>
</evidence>
<dbReference type="EMBL" id="CP064760">
    <property type="protein sequence ID" value="QPE04849.1"/>
    <property type="molecule type" value="Genomic_DNA"/>
</dbReference>
<dbReference type="RefSeq" id="WP_195692876.1">
    <property type="nucleotide sequence ID" value="NZ_CP064760.1"/>
</dbReference>
<dbReference type="InterPro" id="IPR049453">
    <property type="entry name" value="Memb_transporter_dom"/>
</dbReference>
<evidence type="ECO:0000256" key="1">
    <source>
        <dbReference type="ARBA" id="ARBA00004651"/>
    </source>
</evidence>
<dbReference type="AlphaFoldDB" id="A0A7S8MX41"/>
<proteinExistence type="inferred from homology"/>
<protein>
    <submittedName>
        <fullName evidence="9">FUSC family protein</fullName>
    </submittedName>
</protein>
<evidence type="ECO:0000256" key="5">
    <source>
        <dbReference type="ARBA" id="ARBA00023136"/>
    </source>
</evidence>
<sequence>MSMFSAVRSAHRSSLLQVVKSAVATVLAWFLAGWLIPAQPPVFAAIAALLVVQPSLNQSFGKAVERSVGVIVGVIVASGLGIVLGGSTWVVAVAVVVALLLAWALRMTPGTGNQVAISALLVLALGTATPNYAFDRIVETVIGAAIGFAINVLIVPPLSVDPARRAVRGLADGLAASLDRLADALQHEQDRTRLDELLTQARATRDTRDAAAAAIAAARDSLTLNPRAPRHRAELAALDRLVTTFTPIVTQSVGMTRAFTERYDDGLLREPAIGAIAEQLRRAAHDVRFAPDRGGVEPGHGRPEPAALTAPLTVATPASDHWILVGSMMVDLLRIHHALVEIDGA</sequence>
<feature type="domain" description="Integral membrane bound transporter" evidence="8">
    <location>
        <begin position="27"/>
        <end position="150"/>
    </location>
</feature>